<dbReference type="GO" id="GO:0005886">
    <property type="term" value="C:plasma membrane"/>
    <property type="evidence" value="ECO:0007669"/>
    <property type="project" value="UniProtKB-SubCell"/>
</dbReference>
<keyword evidence="2" id="KW-0813">Transport</keyword>
<reference evidence="10 11" key="1">
    <citation type="submission" date="2014-01" db="EMBL/GenBank/DDBJ databases">
        <authorList>
            <person name="Durkin A.S."/>
            <person name="McCorrison J."/>
            <person name="Torralba M."/>
            <person name="Gillis M."/>
            <person name="Haft D.H."/>
            <person name="Methe B."/>
            <person name="Sutton G."/>
            <person name="Nelson K.E."/>
        </authorList>
    </citation>
    <scope>NUCLEOTIDE SEQUENCE [LARGE SCALE GENOMIC DNA]</scope>
    <source>
        <strain evidence="10 11">ATCC 33093</strain>
    </source>
</reference>
<dbReference type="PANTHER" id="PTHR30574">
    <property type="entry name" value="INNER MEMBRANE PROTEIN YEDE"/>
    <property type="match status" value="1"/>
</dbReference>
<evidence type="ECO:0000313" key="11">
    <source>
        <dbReference type="Proteomes" id="UP000022645"/>
    </source>
</evidence>
<evidence type="ECO:0000256" key="5">
    <source>
        <dbReference type="ARBA" id="ARBA00022692"/>
    </source>
</evidence>
<name>X8IS83_9FIRM</name>
<dbReference type="InterPro" id="IPR007272">
    <property type="entry name" value="Sulf_transp_TsuA/YedE"/>
</dbReference>
<dbReference type="EMBL" id="JALU01000015">
    <property type="protein sequence ID" value="EUC52660.1"/>
    <property type="molecule type" value="Genomic_DNA"/>
</dbReference>
<evidence type="ECO:0000256" key="9">
    <source>
        <dbReference type="SAM" id="Phobius"/>
    </source>
</evidence>
<evidence type="ECO:0000313" key="10">
    <source>
        <dbReference type="EMBL" id="EUC52660.1"/>
    </source>
</evidence>
<evidence type="ECO:0000256" key="2">
    <source>
        <dbReference type="ARBA" id="ARBA00022448"/>
    </source>
</evidence>
<dbReference type="PANTHER" id="PTHR30574:SF1">
    <property type="entry name" value="SULPHUR TRANSPORT DOMAIN-CONTAINING PROTEIN"/>
    <property type="match status" value="1"/>
</dbReference>
<keyword evidence="7 9" id="KW-0472">Membrane</keyword>
<keyword evidence="3" id="KW-1003">Cell membrane</keyword>
<dbReference type="Proteomes" id="UP000022645">
    <property type="component" value="Unassembled WGS sequence"/>
</dbReference>
<comment type="similarity">
    <text evidence="8">Belongs to the TsuA/YedE (TC 9.B.102) family.</text>
</comment>
<sequence>MLVLGIVVGSLLTSLEDREFHVILPGKRQIIKTVIGSSMMAFGALVAGGCIVGNGLVKTAQFSIKAWIALIFIAMGIWLAAYIFYADRSGKKM</sequence>
<evidence type="ECO:0000256" key="1">
    <source>
        <dbReference type="ARBA" id="ARBA00004429"/>
    </source>
</evidence>
<organism evidence="10 11">
    <name type="scientific">Mogibacterium timidum ATCC 33093</name>
    <dbReference type="NCBI Taxonomy" id="1401079"/>
    <lineage>
        <taxon>Bacteria</taxon>
        <taxon>Bacillati</taxon>
        <taxon>Bacillota</taxon>
        <taxon>Clostridia</taxon>
        <taxon>Peptostreptococcales</taxon>
        <taxon>Anaerovoracaceae</taxon>
        <taxon>Mogibacterium</taxon>
    </lineage>
</organism>
<evidence type="ECO:0000256" key="6">
    <source>
        <dbReference type="ARBA" id="ARBA00022989"/>
    </source>
</evidence>
<evidence type="ECO:0000256" key="4">
    <source>
        <dbReference type="ARBA" id="ARBA00022519"/>
    </source>
</evidence>
<comment type="caution">
    <text evidence="10">The sequence shown here is derived from an EMBL/GenBank/DDBJ whole genome shotgun (WGS) entry which is preliminary data.</text>
</comment>
<dbReference type="AlphaFoldDB" id="X8IS83"/>
<evidence type="ECO:0000256" key="3">
    <source>
        <dbReference type="ARBA" id="ARBA00022475"/>
    </source>
</evidence>
<feature type="transmembrane region" description="Helical" evidence="9">
    <location>
        <begin position="34"/>
        <end position="57"/>
    </location>
</feature>
<comment type="subcellular location">
    <subcellularLocation>
        <location evidence="1">Cell inner membrane</location>
        <topology evidence="1">Multi-pass membrane protein</topology>
    </subcellularLocation>
</comment>
<evidence type="ECO:0000256" key="7">
    <source>
        <dbReference type="ARBA" id="ARBA00023136"/>
    </source>
</evidence>
<keyword evidence="4" id="KW-0997">Cell inner membrane</keyword>
<proteinExistence type="inferred from homology"/>
<accession>X8IS83</accession>
<keyword evidence="6 9" id="KW-1133">Transmembrane helix</keyword>
<gene>
    <name evidence="10" type="ORF">HMPREF0581_1433</name>
</gene>
<feature type="transmembrane region" description="Helical" evidence="9">
    <location>
        <begin position="64"/>
        <end position="85"/>
    </location>
</feature>
<keyword evidence="5 9" id="KW-0812">Transmembrane</keyword>
<dbReference type="Pfam" id="PF04143">
    <property type="entry name" value="Sulf_transp"/>
    <property type="match status" value="1"/>
</dbReference>
<evidence type="ECO:0000256" key="8">
    <source>
        <dbReference type="ARBA" id="ARBA00035655"/>
    </source>
</evidence>
<protein>
    <submittedName>
        <fullName evidence="10">Sulfur transport</fullName>
    </submittedName>
</protein>